<reference evidence="1" key="1">
    <citation type="submission" date="2014-09" db="EMBL/GenBank/DDBJ databases">
        <authorList>
            <person name="Magalhaes I.L.F."/>
            <person name="Oliveira U."/>
            <person name="Santos F.R."/>
            <person name="Vidigal T.H.D.A."/>
            <person name="Brescovit A.D."/>
            <person name="Santos A.J."/>
        </authorList>
    </citation>
    <scope>NUCLEOTIDE SEQUENCE</scope>
    <source>
        <tissue evidence="1">Shoot tissue taken approximately 20 cm above the soil surface</tissue>
    </source>
</reference>
<evidence type="ECO:0000313" key="1">
    <source>
        <dbReference type="EMBL" id="JAE36697.1"/>
    </source>
</evidence>
<dbReference type="EMBL" id="GBRH01161199">
    <property type="protein sequence ID" value="JAE36697.1"/>
    <property type="molecule type" value="Transcribed_RNA"/>
</dbReference>
<protein>
    <submittedName>
        <fullName evidence="1">Uncharacterized protein</fullName>
    </submittedName>
</protein>
<dbReference type="AlphaFoldDB" id="A0A0A9HIY3"/>
<proteinExistence type="predicted"/>
<sequence length="32" mass="3468">MSSCLICANDTMFHVIFVVCFSTWHSGGSIAC</sequence>
<organism evidence="1">
    <name type="scientific">Arundo donax</name>
    <name type="common">Giant reed</name>
    <name type="synonym">Donax arundinaceus</name>
    <dbReference type="NCBI Taxonomy" id="35708"/>
    <lineage>
        <taxon>Eukaryota</taxon>
        <taxon>Viridiplantae</taxon>
        <taxon>Streptophyta</taxon>
        <taxon>Embryophyta</taxon>
        <taxon>Tracheophyta</taxon>
        <taxon>Spermatophyta</taxon>
        <taxon>Magnoliopsida</taxon>
        <taxon>Liliopsida</taxon>
        <taxon>Poales</taxon>
        <taxon>Poaceae</taxon>
        <taxon>PACMAD clade</taxon>
        <taxon>Arundinoideae</taxon>
        <taxon>Arundineae</taxon>
        <taxon>Arundo</taxon>
    </lineage>
</organism>
<accession>A0A0A9HIY3</accession>
<name>A0A0A9HIY3_ARUDO</name>
<reference evidence="1" key="2">
    <citation type="journal article" date="2015" name="Data Brief">
        <title>Shoot transcriptome of the giant reed, Arundo donax.</title>
        <authorList>
            <person name="Barrero R.A."/>
            <person name="Guerrero F.D."/>
            <person name="Moolhuijzen P."/>
            <person name="Goolsby J.A."/>
            <person name="Tidwell J."/>
            <person name="Bellgard S.E."/>
            <person name="Bellgard M.I."/>
        </authorList>
    </citation>
    <scope>NUCLEOTIDE SEQUENCE</scope>
    <source>
        <tissue evidence="1">Shoot tissue taken approximately 20 cm above the soil surface</tissue>
    </source>
</reference>